<proteinExistence type="predicted"/>
<dbReference type="GO" id="GO:0051156">
    <property type="term" value="P:glucose 6-phosphate metabolic process"/>
    <property type="evidence" value="ECO:0007669"/>
    <property type="project" value="TreeGrafter"/>
</dbReference>
<evidence type="ECO:0000313" key="1">
    <source>
        <dbReference type="Ensembl" id="ENSCCRP00000128955.1"/>
    </source>
</evidence>
<reference evidence="1" key="2">
    <citation type="submission" date="2025-09" db="UniProtKB">
        <authorList>
            <consortium name="Ensembl"/>
        </authorList>
    </citation>
    <scope>IDENTIFICATION</scope>
</reference>
<keyword evidence="2" id="KW-1185">Reference proteome</keyword>
<dbReference type="SUPFAM" id="SSF53697">
    <property type="entry name" value="SIS domain"/>
    <property type="match status" value="1"/>
</dbReference>
<dbReference type="GO" id="GO:0097367">
    <property type="term" value="F:carbohydrate derivative binding"/>
    <property type="evidence" value="ECO:0007669"/>
    <property type="project" value="InterPro"/>
</dbReference>
<dbReference type="Gene3D" id="3.40.50.10490">
    <property type="entry name" value="Glucose-6-phosphate isomerase like protein, domain 1"/>
    <property type="match status" value="2"/>
</dbReference>
<name>A0A9J7ZIA8_CYPCA</name>
<dbReference type="AlphaFoldDB" id="A0A9J7ZIA8"/>
<dbReference type="InterPro" id="IPR001672">
    <property type="entry name" value="G6P_Isomerase"/>
</dbReference>
<dbReference type="GO" id="GO:0006096">
    <property type="term" value="P:glycolytic process"/>
    <property type="evidence" value="ECO:0007669"/>
    <property type="project" value="InterPro"/>
</dbReference>
<dbReference type="GO" id="GO:0004347">
    <property type="term" value="F:glucose-6-phosphate isomerase activity"/>
    <property type="evidence" value="ECO:0007669"/>
    <property type="project" value="InterPro"/>
</dbReference>
<sequence>MGLTSNPNFQNLEKWFKSNAASLNMRQMFEADKNQFQKFRYFMSGGVEASRDKMFSGEQIHFTEGRAVLHVALSNRSNTFINVDGKDVMPEVNKALEKMKVFCHVSWVGGRYSLVYSQICLISSVSGYENFEKLLAGAHWMVGFISEGAHDQYFTFISNVKLNSLQIFKFKIKIKYFCIMTTHSSRFTRWPTQPGVQYVCVLVEKHLPDPSVSSTGTRMVPADFLIPAQSQHPIRNNLHHKILVTNFLAQTEALMKGKTTEEAKKELEAGGLSGEKLEKLLTQNTLHPTALTKSAVCSMYSMHSMQIFDIHAILTFTKTSEVTSHDSSTNDLINFLKKNFA</sequence>
<evidence type="ECO:0000313" key="2">
    <source>
        <dbReference type="Proteomes" id="UP001108240"/>
    </source>
</evidence>
<dbReference type="GO" id="GO:0006094">
    <property type="term" value="P:gluconeogenesis"/>
    <property type="evidence" value="ECO:0007669"/>
    <property type="project" value="InterPro"/>
</dbReference>
<accession>A0A9J7ZIA8</accession>
<dbReference type="PANTHER" id="PTHR11469">
    <property type="entry name" value="GLUCOSE-6-PHOSPHATE ISOMERASE"/>
    <property type="match status" value="1"/>
</dbReference>
<dbReference type="InterPro" id="IPR046348">
    <property type="entry name" value="SIS_dom_sf"/>
</dbReference>
<dbReference type="Gene3D" id="1.10.1390.10">
    <property type="match status" value="1"/>
</dbReference>
<dbReference type="PROSITE" id="PS51463">
    <property type="entry name" value="P_GLUCOSE_ISOMERASE_3"/>
    <property type="match status" value="1"/>
</dbReference>
<dbReference type="InterPro" id="IPR023096">
    <property type="entry name" value="G6P_Isomerase_C"/>
</dbReference>
<dbReference type="GO" id="GO:0048029">
    <property type="term" value="F:monosaccharide binding"/>
    <property type="evidence" value="ECO:0007669"/>
    <property type="project" value="TreeGrafter"/>
</dbReference>
<dbReference type="Proteomes" id="UP001108240">
    <property type="component" value="Unplaced"/>
</dbReference>
<protein>
    <submittedName>
        <fullName evidence="1">Glucose-6-phosphate isomerase b</fullName>
    </submittedName>
</protein>
<reference evidence="1" key="1">
    <citation type="submission" date="2025-08" db="UniProtKB">
        <authorList>
            <consortium name="Ensembl"/>
        </authorList>
    </citation>
    <scope>IDENTIFICATION</scope>
</reference>
<dbReference type="Pfam" id="PF00342">
    <property type="entry name" value="PGI"/>
    <property type="match status" value="3"/>
</dbReference>
<dbReference type="PANTHER" id="PTHR11469:SF3">
    <property type="entry name" value="GLUCOSE-6-PHOSPHATE ISOMERASE"/>
    <property type="match status" value="1"/>
</dbReference>
<dbReference type="GO" id="GO:0005829">
    <property type="term" value="C:cytosol"/>
    <property type="evidence" value="ECO:0007669"/>
    <property type="project" value="TreeGrafter"/>
</dbReference>
<organism evidence="1 2">
    <name type="scientific">Cyprinus carpio carpio</name>
    <dbReference type="NCBI Taxonomy" id="630221"/>
    <lineage>
        <taxon>Eukaryota</taxon>
        <taxon>Metazoa</taxon>
        <taxon>Chordata</taxon>
        <taxon>Craniata</taxon>
        <taxon>Vertebrata</taxon>
        <taxon>Euteleostomi</taxon>
        <taxon>Actinopterygii</taxon>
        <taxon>Neopterygii</taxon>
        <taxon>Teleostei</taxon>
        <taxon>Ostariophysi</taxon>
        <taxon>Cypriniformes</taxon>
        <taxon>Cyprinidae</taxon>
        <taxon>Cyprininae</taxon>
        <taxon>Cyprinus</taxon>
    </lineage>
</organism>
<dbReference type="GeneTree" id="ENSGT00390000000707"/>
<dbReference type="Ensembl" id="ENSCCRT00000134569.1">
    <property type="protein sequence ID" value="ENSCCRP00000128955.1"/>
    <property type="gene ID" value="ENSCCRG00000082874.1"/>
</dbReference>